<organism evidence="4 5">
    <name type="scientific">Certhia familiaris</name>
    <name type="common">Eurasian treecreeper</name>
    <dbReference type="NCBI Taxonomy" id="73333"/>
    <lineage>
        <taxon>Eukaryota</taxon>
        <taxon>Metazoa</taxon>
        <taxon>Chordata</taxon>
        <taxon>Craniata</taxon>
        <taxon>Vertebrata</taxon>
        <taxon>Euteleostomi</taxon>
        <taxon>Archelosauria</taxon>
        <taxon>Archosauria</taxon>
        <taxon>Dinosauria</taxon>
        <taxon>Saurischia</taxon>
        <taxon>Theropoda</taxon>
        <taxon>Coelurosauria</taxon>
        <taxon>Aves</taxon>
        <taxon>Neognathae</taxon>
        <taxon>Neoaves</taxon>
        <taxon>Telluraves</taxon>
        <taxon>Australaves</taxon>
        <taxon>Passeriformes</taxon>
        <taxon>Certhiidae</taxon>
        <taxon>Certhiinae</taxon>
        <taxon>Certhia</taxon>
    </lineage>
</organism>
<evidence type="ECO:0000256" key="1">
    <source>
        <dbReference type="ARBA" id="ARBA00004496"/>
    </source>
</evidence>
<reference evidence="4" key="1">
    <citation type="submission" date="2019-09" db="EMBL/GenBank/DDBJ databases">
        <title>Bird 10,000 Genomes (B10K) Project - Family phase.</title>
        <authorList>
            <person name="Zhang G."/>
        </authorList>
    </citation>
    <scope>NUCLEOTIDE SEQUENCE</scope>
    <source>
        <strain evidence="4">OUT-0039</strain>
        <tissue evidence="4">Muscle</tissue>
    </source>
</reference>
<dbReference type="GO" id="GO:0005737">
    <property type="term" value="C:cytoplasm"/>
    <property type="evidence" value="ECO:0007669"/>
    <property type="project" value="UniProtKB-SubCell"/>
</dbReference>
<feature type="non-terminal residue" evidence="4">
    <location>
        <position position="1"/>
    </location>
</feature>
<evidence type="ECO:0000313" key="4">
    <source>
        <dbReference type="EMBL" id="NXD04703.1"/>
    </source>
</evidence>
<dbReference type="PANTHER" id="PTHR10554:SF8">
    <property type="entry name" value="BETA-2-SYNTROPHIN"/>
    <property type="match status" value="1"/>
</dbReference>
<dbReference type="Pfam" id="PF23012">
    <property type="entry name" value="Syntrophin_4th"/>
    <property type="match status" value="1"/>
</dbReference>
<keyword evidence="5" id="KW-1185">Reference proteome</keyword>
<dbReference type="GO" id="GO:0005198">
    <property type="term" value="F:structural molecule activity"/>
    <property type="evidence" value="ECO:0007669"/>
    <property type="project" value="InterPro"/>
</dbReference>
<protein>
    <submittedName>
        <fullName evidence="4">SNTB2 protein</fullName>
    </submittedName>
</protein>
<dbReference type="GO" id="GO:0016010">
    <property type="term" value="C:dystrophin-associated glycoprotein complex"/>
    <property type="evidence" value="ECO:0007669"/>
    <property type="project" value="TreeGrafter"/>
</dbReference>
<dbReference type="GO" id="GO:0045202">
    <property type="term" value="C:synapse"/>
    <property type="evidence" value="ECO:0007669"/>
    <property type="project" value="TreeGrafter"/>
</dbReference>
<dbReference type="AlphaFoldDB" id="A0A851SG88"/>
<dbReference type="InterPro" id="IPR055108">
    <property type="entry name" value="Syntrophin_4th"/>
</dbReference>
<evidence type="ECO:0000256" key="2">
    <source>
        <dbReference type="ARBA" id="ARBA00022490"/>
    </source>
</evidence>
<name>A0A851SG88_CERFA</name>
<proteinExistence type="predicted"/>
<evidence type="ECO:0000313" key="5">
    <source>
        <dbReference type="Proteomes" id="UP000611277"/>
    </source>
</evidence>
<feature type="non-terminal residue" evidence="4">
    <location>
        <position position="182"/>
    </location>
</feature>
<dbReference type="EMBL" id="WBNC01028053">
    <property type="protein sequence ID" value="NXD04703.1"/>
    <property type="molecule type" value="Genomic_DNA"/>
</dbReference>
<comment type="subcellular location">
    <subcellularLocation>
        <location evidence="1">Cytoplasm</location>
    </subcellularLocation>
</comment>
<gene>
    <name evidence="4" type="primary">Sntb2</name>
    <name evidence="4" type="ORF">CERFAM_R07903</name>
</gene>
<accession>A0A851SG88</accession>
<feature type="domain" description="Syntrophin C-terminal PH" evidence="3">
    <location>
        <begin position="89"/>
        <end position="180"/>
    </location>
</feature>
<comment type="caution">
    <text evidence="4">The sequence shown here is derived from an EMBL/GenBank/DDBJ whole genome shotgun (WGS) entry which is preliminary data.</text>
</comment>
<dbReference type="InterPro" id="IPR015482">
    <property type="entry name" value="Syntrophin"/>
</dbReference>
<dbReference type="Proteomes" id="UP000611277">
    <property type="component" value="Unassembled WGS sequence"/>
</dbReference>
<sequence>RLVHSGSGRRSPALGSELTFATRTGSRQGVEMHVFRVETHRDLSAWTRVLVQGCHAAAELIKEVTVGECRGVGTPWLPLCSPPGLTAAVPAGCTLGGQEVQLSIHYEGGFTISRDEPGSSVLFRYPYERLKMSADDGIRTLYLDFGGPEGELALDLHSCPKPIVFVLHTFLSAKVTRMGLLA</sequence>
<evidence type="ECO:0000259" key="3">
    <source>
        <dbReference type="Pfam" id="PF23012"/>
    </source>
</evidence>
<keyword evidence="2" id="KW-0963">Cytoplasm</keyword>
<dbReference type="PANTHER" id="PTHR10554">
    <property type="entry name" value="SYNTROPHIN"/>
    <property type="match status" value="1"/>
</dbReference>